<evidence type="ECO:0000313" key="3">
    <source>
        <dbReference type="EMBL" id="CAH1170212.1"/>
    </source>
</evidence>
<dbReference type="Pfam" id="PF02833">
    <property type="entry name" value="DHHA2"/>
    <property type="match status" value="1"/>
</dbReference>
<dbReference type="Gene3D" id="3.90.1640.10">
    <property type="entry name" value="inorganic pyrophosphatase (n-terminal core)"/>
    <property type="match status" value="1"/>
</dbReference>
<evidence type="ECO:0000313" key="4">
    <source>
        <dbReference type="Proteomes" id="UP001153737"/>
    </source>
</evidence>
<organism evidence="3 4">
    <name type="scientific">Phaedon cochleariae</name>
    <name type="common">Mustard beetle</name>
    <dbReference type="NCBI Taxonomy" id="80249"/>
    <lineage>
        <taxon>Eukaryota</taxon>
        <taxon>Metazoa</taxon>
        <taxon>Ecdysozoa</taxon>
        <taxon>Arthropoda</taxon>
        <taxon>Hexapoda</taxon>
        <taxon>Insecta</taxon>
        <taxon>Pterygota</taxon>
        <taxon>Neoptera</taxon>
        <taxon>Endopterygota</taxon>
        <taxon>Coleoptera</taxon>
        <taxon>Polyphaga</taxon>
        <taxon>Cucujiformia</taxon>
        <taxon>Chrysomeloidea</taxon>
        <taxon>Chrysomelidae</taxon>
        <taxon>Chrysomelinae</taxon>
        <taxon>Chrysomelini</taxon>
        <taxon>Phaedon</taxon>
    </lineage>
</organism>
<feature type="domain" description="DHHA2" evidence="2">
    <location>
        <begin position="196"/>
        <end position="339"/>
    </location>
</feature>
<accession>A0A9P0DS84</accession>
<dbReference type="OrthoDB" id="374045at2759"/>
<proteinExistence type="inferred from homology"/>
<dbReference type="GO" id="GO:0005737">
    <property type="term" value="C:cytoplasm"/>
    <property type="evidence" value="ECO:0007669"/>
    <property type="project" value="InterPro"/>
</dbReference>
<dbReference type="PANTHER" id="PTHR12112">
    <property type="entry name" value="BNIP - RELATED"/>
    <property type="match status" value="1"/>
</dbReference>
<dbReference type="InterPro" id="IPR038222">
    <property type="entry name" value="DHHA2_dom_sf"/>
</dbReference>
<dbReference type="EMBL" id="OU896711">
    <property type="protein sequence ID" value="CAH1170212.1"/>
    <property type="molecule type" value="Genomic_DNA"/>
</dbReference>
<keyword evidence="4" id="KW-1185">Reference proteome</keyword>
<name>A0A9P0DS84_PHACE</name>
<dbReference type="InterPro" id="IPR038763">
    <property type="entry name" value="DHH_sf"/>
</dbReference>
<dbReference type="SMART" id="SM01131">
    <property type="entry name" value="DHHA2"/>
    <property type="match status" value="1"/>
</dbReference>
<evidence type="ECO:0000259" key="2">
    <source>
        <dbReference type="SMART" id="SM01131"/>
    </source>
</evidence>
<sequence>MDSSVSSVTLAYLLQNCRLPEFTADTLVIPVQNTTYANFLIRPDNCLIYEEAGIPLDLLVFRDQLNFEELQKTKKLTTSLVDHHMLSANDKVLKDTVVQIIDHRPKDSSMSWNENHVEINIQQVGSCSTLIAEKMLSLREENHLFCREIAYLIYETIIYDTIALLPEHGRTKELDIKIAEKLEHEYNFEEGRKVIYDKLWKAHNDVSNLTPQQMLRKDLKIIETIPVPGLPMLVETFLKIHHSYDAIRLLAEEHNVSLLVLIGLDASNDVRRDVAVYYKKDGEQMKDLLINKLYDKESLRGYNFSFSEVDTDYNDIVCLRQGNTKLSRKQIVPLIKDTVLGL</sequence>
<gene>
    <name evidence="3" type="ORF">PHAECO_LOCUS9346</name>
</gene>
<dbReference type="SUPFAM" id="SSF64182">
    <property type="entry name" value="DHH phosphoesterases"/>
    <property type="match status" value="1"/>
</dbReference>
<dbReference type="Proteomes" id="UP001153737">
    <property type="component" value="Chromosome 5"/>
</dbReference>
<dbReference type="GO" id="GO:0004309">
    <property type="term" value="F:exopolyphosphatase activity"/>
    <property type="evidence" value="ECO:0007669"/>
    <property type="project" value="TreeGrafter"/>
</dbReference>
<dbReference type="Gene3D" id="3.10.310.20">
    <property type="entry name" value="DHHA2 domain"/>
    <property type="match status" value="1"/>
</dbReference>
<dbReference type="InterPro" id="IPR004097">
    <property type="entry name" value="DHHA2"/>
</dbReference>
<reference evidence="3" key="1">
    <citation type="submission" date="2022-01" db="EMBL/GenBank/DDBJ databases">
        <authorList>
            <person name="King R."/>
        </authorList>
    </citation>
    <scope>NUCLEOTIDE SEQUENCE</scope>
</reference>
<dbReference type="AlphaFoldDB" id="A0A9P0DS84"/>
<protein>
    <recommendedName>
        <fullName evidence="2">DHHA2 domain-containing protein</fullName>
    </recommendedName>
</protein>
<reference evidence="3" key="2">
    <citation type="submission" date="2022-10" db="EMBL/GenBank/DDBJ databases">
        <authorList>
            <consortium name="ENA_rothamsted_submissions"/>
            <consortium name="culmorum"/>
            <person name="King R."/>
        </authorList>
    </citation>
    <scope>NUCLEOTIDE SEQUENCE</scope>
</reference>
<comment type="similarity">
    <text evidence="1">Belongs to the PPase class C family. Prune subfamily.</text>
</comment>
<dbReference type="PANTHER" id="PTHR12112:SF39">
    <property type="entry name" value="EG:152A3.5 PROTEIN (FBGN0003116_PN PROTEIN)"/>
    <property type="match status" value="1"/>
</dbReference>
<evidence type="ECO:0000256" key="1">
    <source>
        <dbReference type="ARBA" id="ARBA00010331"/>
    </source>
</evidence>